<keyword evidence="4" id="KW-0574">Periplasm</keyword>
<dbReference type="HOGENOM" id="CLU_070768_2_0_6"/>
<dbReference type="Proteomes" id="UP000009336">
    <property type="component" value="Unassembled WGS sequence"/>
</dbReference>
<dbReference type="PATRIC" id="fig|1141662.3.peg.1840"/>
<dbReference type="InterPro" id="IPR001829">
    <property type="entry name" value="Pili_assmbl_chaperone_bac"/>
</dbReference>
<keyword evidence="5" id="KW-0143">Chaperone</keyword>
<proteinExistence type="inferred from homology"/>
<dbReference type="OrthoDB" id="6454474at2"/>
<sequence length="272" mass="30266">MALHKIVFVLIVALFTGGIHAVHAATPNDSEGIVLESTRVIYPSKAKNGITFTVTNRTSQVYLLQSRVLPWVSSSSITIKSGSLKQEPQIEIDSEKSIDVALTPFIVLPPLTRFAPEDEMTLRIRLTQNTLPNDRESIFMLALKAIPGQSMPEAAAENTGTKMVLALQNNLKLFYRPEGVVKMDSEERAKQLQFYRKGNQLTINNPTPYYITLSEVSIASIPISLEERRMLAPFSSENYTLTASTGNQVSWQIIDDGGRKTPEQTKRLDNTL</sequence>
<evidence type="ECO:0000256" key="6">
    <source>
        <dbReference type="SAM" id="SignalP"/>
    </source>
</evidence>
<feature type="signal peptide" evidence="6">
    <location>
        <begin position="1"/>
        <end position="24"/>
    </location>
</feature>
<dbReference type="SUPFAM" id="SSF49584">
    <property type="entry name" value="Periplasmic chaperone C-domain"/>
    <property type="match status" value="1"/>
</dbReference>
<feature type="chain" id="PRO_5003921350" evidence="6">
    <location>
        <begin position="25"/>
        <end position="272"/>
    </location>
</feature>
<evidence type="ECO:0000256" key="5">
    <source>
        <dbReference type="ARBA" id="ARBA00023186"/>
    </source>
</evidence>
<protein>
    <submittedName>
        <fullName evidence="9">Putative pili assembly chaperone</fullName>
    </submittedName>
</protein>
<dbReference type="GO" id="GO:0030288">
    <property type="term" value="C:outer membrane-bounded periplasmic space"/>
    <property type="evidence" value="ECO:0007669"/>
    <property type="project" value="InterPro"/>
</dbReference>
<evidence type="ECO:0000313" key="10">
    <source>
        <dbReference type="Proteomes" id="UP000009336"/>
    </source>
</evidence>
<evidence type="ECO:0000259" key="8">
    <source>
        <dbReference type="Pfam" id="PF02753"/>
    </source>
</evidence>
<dbReference type="InterPro" id="IPR016148">
    <property type="entry name" value="Pili_assmbl_chaperone_C"/>
</dbReference>
<dbReference type="EMBL" id="AKKL01000022">
    <property type="protein sequence ID" value="EKT62034.1"/>
    <property type="molecule type" value="Genomic_DNA"/>
</dbReference>
<gene>
    <name evidence="9" type="ORF">OOA_09086</name>
</gene>
<dbReference type="InterPro" id="IPR008962">
    <property type="entry name" value="PapD-like_sf"/>
</dbReference>
<dbReference type="SUPFAM" id="SSF49354">
    <property type="entry name" value="PapD-like"/>
    <property type="match status" value="1"/>
</dbReference>
<evidence type="ECO:0000256" key="2">
    <source>
        <dbReference type="ARBA" id="ARBA00007399"/>
    </source>
</evidence>
<name>K8WN91_9GAMM</name>
<evidence type="ECO:0000256" key="4">
    <source>
        <dbReference type="ARBA" id="ARBA00022764"/>
    </source>
</evidence>
<keyword evidence="3 6" id="KW-0732">Signal</keyword>
<dbReference type="Pfam" id="PF00345">
    <property type="entry name" value="PapD_N"/>
    <property type="match status" value="1"/>
</dbReference>
<dbReference type="InterPro" id="IPR016147">
    <property type="entry name" value="Pili_assmbl_chaperone_N"/>
</dbReference>
<feature type="domain" description="Pili assembly chaperone C-terminal" evidence="8">
    <location>
        <begin position="203"/>
        <end position="260"/>
    </location>
</feature>
<dbReference type="GO" id="GO:0071555">
    <property type="term" value="P:cell wall organization"/>
    <property type="evidence" value="ECO:0007669"/>
    <property type="project" value="InterPro"/>
</dbReference>
<accession>K8WN91</accession>
<evidence type="ECO:0000256" key="1">
    <source>
        <dbReference type="ARBA" id="ARBA00004418"/>
    </source>
</evidence>
<dbReference type="AlphaFoldDB" id="K8WN91"/>
<dbReference type="InterPro" id="IPR050643">
    <property type="entry name" value="Periplasmic_pilus_chap"/>
</dbReference>
<dbReference type="eggNOG" id="COG3121">
    <property type="taxonomic scope" value="Bacteria"/>
</dbReference>
<dbReference type="Gene3D" id="2.60.40.10">
    <property type="entry name" value="Immunoglobulins"/>
    <property type="match status" value="2"/>
</dbReference>
<dbReference type="InterPro" id="IPR036316">
    <property type="entry name" value="Pili_assmbl_chap_C_dom_sf"/>
</dbReference>
<dbReference type="PANTHER" id="PTHR30251:SF2">
    <property type="entry name" value="FIMBRIAL CHAPERONE YADV-RELATED"/>
    <property type="match status" value="1"/>
</dbReference>
<dbReference type="RefSeq" id="WP_008911833.1">
    <property type="nucleotide sequence ID" value="NZ_KB233222.1"/>
</dbReference>
<comment type="caution">
    <text evidence="9">The sequence shown here is derived from an EMBL/GenBank/DDBJ whole genome shotgun (WGS) entry which is preliminary data.</text>
</comment>
<keyword evidence="10" id="KW-1185">Reference proteome</keyword>
<dbReference type="PANTHER" id="PTHR30251">
    <property type="entry name" value="PILUS ASSEMBLY CHAPERONE"/>
    <property type="match status" value="1"/>
</dbReference>
<dbReference type="InterPro" id="IPR013783">
    <property type="entry name" value="Ig-like_fold"/>
</dbReference>
<reference evidence="9 10" key="1">
    <citation type="journal article" date="2012" name="BMC Genomics">
        <title>Comparative genomics of bacteria in the genus Providencia isolated from wild Drosophila melanogaster.</title>
        <authorList>
            <person name="Galac M.R."/>
            <person name="Lazzaro B.P."/>
        </authorList>
    </citation>
    <scope>NUCLEOTIDE SEQUENCE [LARGE SCALE GENOMIC DNA]</scope>
    <source>
        <strain evidence="9 10">DSM 19968</strain>
    </source>
</reference>
<dbReference type="PRINTS" id="PR00969">
    <property type="entry name" value="CHAPERONPILI"/>
</dbReference>
<organism evidence="9 10">
    <name type="scientific">Providencia burhodogranariea DSM 19968</name>
    <dbReference type="NCBI Taxonomy" id="1141662"/>
    <lineage>
        <taxon>Bacteria</taxon>
        <taxon>Pseudomonadati</taxon>
        <taxon>Pseudomonadota</taxon>
        <taxon>Gammaproteobacteria</taxon>
        <taxon>Enterobacterales</taxon>
        <taxon>Morganellaceae</taxon>
        <taxon>Providencia</taxon>
    </lineage>
</organism>
<comment type="similarity">
    <text evidence="2">Belongs to the periplasmic pilus chaperone family.</text>
</comment>
<comment type="subcellular location">
    <subcellularLocation>
        <location evidence="1">Periplasm</location>
    </subcellularLocation>
</comment>
<evidence type="ECO:0000313" key="9">
    <source>
        <dbReference type="EMBL" id="EKT62034.1"/>
    </source>
</evidence>
<dbReference type="Pfam" id="PF02753">
    <property type="entry name" value="PapD_C"/>
    <property type="match status" value="1"/>
</dbReference>
<dbReference type="STRING" id="1141662.OOA_09086"/>
<evidence type="ECO:0000259" key="7">
    <source>
        <dbReference type="Pfam" id="PF00345"/>
    </source>
</evidence>
<evidence type="ECO:0000256" key="3">
    <source>
        <dbReference type="ARBA" id="ARBA00022729"/>
    </source>
</evidence>
<feature type="domain" description="Pili assembly chaperone N-terminal" evidence="7">
    <location>
        <begin position="89"/>
        <end position="180"/>
    </location>
</feature>